<dbReference type="STRING" id="139825.A0A401G687"/>
<comment type="caution">
    <text evidence="4">The sequence shown here is derived from an EMBL/GenBank/DDBJ whole genome shotgun (WGS) entry which is preliminary data.</text>
</comment>
<dbReference type="PANTHER" id="PTHR22929:SF0">
    <property type="entry name" value="TRANSCRIPTION FACTOR TFIIIB COMPONENT B'' HOMOLOG"/>
    <property type="match status" value="1"/>
</dbReference>
<dbReference type="GeneID" id="38774597"/>
<evidence type="ECO:0000259" key="3">
    <source>
        <dbReference type="PROSITE" id="PS51294"/>
    </source>
</evidence>
<organism evidence="4 5">
    <name type="scientific">Sparassis crispa</name>
    <dbReference type="NCBI Taxonomy" id="139825"/>
    <lineage>
        <taxon>Eukaryota</taxon>
        <taxon>Fungi</taxon>
        <taxon>Dikarya</taxon>
        <taxon>Basidiomycota</taxon>
        <taxon>Agaricomycotina</taxon>
        <taxon>Agaricomycetes</taxon>
        <taxon>Polyporales</taxon>
        <taxon>Sparassidaceae</taxon>
        <taxon>Sparassis</taxon>
    </lineage>
</organism>
<dbReference type="SMART" id="SM00717">
    <property type="entry name" value="SANT"/>
    <property type="match status" value="1"/>
</dbReference>
<proteinExistence type="predicted"/>
<sequence length="576" mass="62420">MSTRVQKGSTVFRPVARPRAHGSESRQSSAVPDSRLSVGPSSVQHDPVPPNGTTSMPPPSTIPSKSPLVVAQTPEVTRAPPTVVSVASSNRENARPVLANGASMILPPSRNSRPPPVQIASPSRMPTSTPLRQVIHNAEPSSSTALRQAAPDTEFSASAPNQQTSVDLEYAIDNATAVAALTQLAAALEGSRQVQPTAESVGSDKPKRKRQIRKSTGDVSESGEEQSSQQPATRRRKSKPSSNPRRSRTRQPSVPPFDPNADPGEELDPTVITMAMLCDDTGQGRVSTKASQIVSNHAAWRASNKEKRARMRTQMEAKKYGRDADEEQPTARRANEESAQRELAPPIKSTGYPVAGPSTSGPIVPDGAPAPPDGFNYAENLATSRYAVRVRIGPNGETIIDEDSLFVNRHEEQDTEGYTHIEESDTTKFVNSGTYGKKLRGSRWSAEETELFYDALSQFGENYELISYVLPGRDRKACKNKFKAEDKKNTNRITYCLNNRRPYDIQTLSRMTGKDFSGPTPVIRAPTPARLNDQDNEGAAGTGEAADANEKPETNAEEIVGNIDSDEELPNSLFGE</sequence>
<dbReference type="PANTHER" id="PTHR22929">
    <property type="entry name" value="RNA POLYMERASE III TRANSCRIPTION INITIATION FACTOR B"/>
    <property type="match status" value="1"/>
</dbReference>
<feature type="region of interest" description="Disordered" evidence="1">
    <location>
        <begin position="317"/>
        <end position="371"/>
    </location>
</feature>
<dbReference type="InterPro" id="IPR017930">
    <property type="entry name" value="Myb_dom"/>
</dbReference>
<feature type="compositionally biased region" description="Polar residues" evidence="1">
    <location>
        <begin position="120"/>
        <end position="131"/>
    </location>
</feature>
<dbReference type="OrthoDB" id="272624at2759"/>
<feature type="region of interest" description="Disordered" evidence="1">
    <location>
        <begin position="190"/>
        <end position="267"/>
    </location>
</feature>
<feature type="compositionally biased region" description="Basic residues" evidence="1">
    <location>
        <begin position="233"/>
        <end position="249"/>
    </location>
</feature>
<dbReference type="RefSeq" id="XP_027608593.1">
    <property type="nucleotide sequence ID" value="XM_027752792.1"/>
</dbReference>
<feature type="compositionally biased region" description="Basic and acidic residues" evidence="1">
    <location>
        <begin position="317"/>
        <end position="340"/>
    </location>
</feature>
<evidence type="ECO:0000313" key="4">
    <source>
        <dbReference type="EMBL" id="GBE77680.1"/>
    </source>
</evidence>
<name>A0A401G687_9APHY</name>
<dbReference type="AlphaFoldDB" id="A0A401G687"/>
<dbReference type="InParanoid" id="A0A401G687"/>
<feature type="domain" description="HTH myb-type" evidence="3">
    <location>
        <begin position="436"/>
        <end position="490"/>
    </location>
</feature>
<dbReference type="GO" id="GO:0000126">
    <property type="term" value="C:transcription factor TFIIIB complex"/>
    <property type="evidence" value="ECO:0007669"/>
    <property type="project" value="TreeGrafter"/>
</dbReference>
<protein>
    <submittedName>
        <fullName evidence="4">Transcription factor TFIIIB component B</fullName>
    </submittedName>
</protein>
<dbReference type="GO" id="GO:0001156">
    <property type="term" value="F:TFIIIC-class transcription factor complex binding"/>
    <property type="evidence" value="ECO:0007669"/>
    <property type="project" value="TreeGrafter"/>
</dbReference>
<dbReference type="Gene3D" id="1.10.10.60">
    <property type="entry name" value="Homeodomain-like"/>
    <property type="match status" value="1"/>
</dbReference>
<dbReference type="Proteomes" id="UP000287166">
    <property type="component" value="Unassembled WGS sequence"/>
</dbReference>
<dbReference type="PROSITE" id="PS51294">
    <property type="entry name" value="HTH_MYB"/>
    <property type="match status" value="1"/>
</dbReference>
<dbReference type="Pfam" id="PF15963">
    <property type="entry name" value="Myb_DNA-bind_7"/>
    <property type="match status" value="1"/>
</dbReference>
<keyword evidence="5" id="KW-1185">Reference proteome</keyword>
<dbReference type="InterPro" id="IPR001005">
    <property type="entry name" value="SANT/Myb"/>
</dbReference>
<dbReference type="SUPFAM" id="SSF46689">
    <property type="entry name" value="Homeodomain-like"/>
    <property type="match status" value="1"/>
</dbReference>
<dbReference type="EMBL" id="BFAD01000001">
    <property type="protein sequence ID" value="GBE77680.1"/>
    <property type="molecule type" value="Genomic_DNA"/>
</dbReference>
<evidence type="ECO:0000256" key="1">
    <source>
        <dbReference type="SAM" id="MobiDB-lite"/>
    </source>
</evidence>
<dbReference type="InterPro" id="IPR009057">
    <property type="entry name" value="Homeodomain-like_sf"/>
</dbReference>
<dbReference type="PROSITE" id="PS50090">
    <property type="entry name" value="MYB_LIKE"/>
    <property type="match status" value="1"/>
</dbReference>
<gene>
    <name evidence="4" type="ORF">SCP_0105620</name>
</gene>
<evidence type="ECO:0000259" key="2">
    <source>
        <dbReference type="PROSITE" id="PS50090"/>
    </source>
</evidence>
<accession>A0A401G687</accession>
<reference evidence="4 5" key="1">
    <citation type="journal article" date="2018" name="Sci. Rep.">
        <title>Genome sequence of the cauliflower mushroom Sparassis crispa (Hanabiratake) and its association with beneficial usage.</title>
        <authorList>
            <person name="Kiyama R."/>
            <person name="Furutani Y."/>
            <person name="Kawaguchi K."/>
            <person name="Nakanishi T."/>
        </authorList>
    </citation>
    <scope>NUCLEOTIDE SEQUENCE [LARGE SCALE GENOMIC DNA]</scope>
</reference>
<dbReference type="InterPro" id="IPR039467">
    <property type="entry name" value="TFIIIB_B''_Myb"/>
</dbReference>
<feature type="compositionally biased region" description="Low complexity" evidence="1">
    <location>
        <begin position="537"/>
        <end position="546"/>
    </location>
</feature>
<evidence type="ECO:0000313" key="5">
    <source>
        <dbReference type="Proteomes" id="UP000287166"/>
    </source>
</evidence>
<feature type="domain" description="Myb-like" evidence="2">
    <location>
        <begin position="436"/>
        <end position="483"/>
    </location>
</feature>
<feature type="region of interest" description="Disordered" evidence="1">
    <location>
        <begin position="510"/>
        <end position="576"/>
    </location>
</feature>
<feature type="region of interest" description="Disordered" evidence="1">
    <location>
        <begin position="1"/>
        <end position="161"/>
    </location>
</feature>
<dbReference type="CDD" id="cd00167">
    <property type="entry name" value="SANT"/>
    <property type="match status" value="1"/>
</dbReference>
<dbReference type="GO" id="GO:0070898">
    <property type="term" value="P:RNA polymerase III preinitiation complex assembly"/>
    <property type="evidence" value="ECO:0007669"/>
    <property type="project" value="TreeGrafter"/>
</dbReference>